<accession>A0ABS7F3Y3</accession>
<dbReference type="Pfam" id="PF00939">
    <property type="entry name" value="Na_sulph_symp"/>
    <property type="match status" value="1"/>
</dbReference>
<feature type="transmembrane region" description="Helical" evidence="6">
    <location>
        <begin position="270"/>
        <end position="291"/>
    </location>
</feature>
<dbReference type="PANTHER" id="PTHR10283">
    <property type="entry name" value="SOLUTE CARRIER FAMILY 13 MEMBER"/>
    <property type="match status" value="1"/>
</dbReference>
<feature type="compositionally biased region" description="Basic residues" evidence="5">
    <location>
        <begin position="336"/>
        <end position="349"/>
    </location>
</feature>
<feature type="transmembrane region" description="Helical" evidence="6">
    <location>
        <begin position="178"/>
        <end position="199"/>
    </location>
</feature>
<dbReference type="InterPro" id="IPR001898">
    <property type="entry name" value="SLC13A/DASS"/>
</dbReference>
<organism evidence="7 8">
    <name type="scientific">Caldovatus aquaticus</name>
    <dbReference type="NCBI Taxonomy" id="2865671"/>
    <lineage>
        <taxon>Bacteria</taxon>
        <taxon>Pseudomonadati</taxon>
        <taxon>Pseudomonadota</taxon>
        <taxon>Alphaproteobacteria</taxon>
        <taxon>Acetobacterales</taxon>
        <taxon>Roseomonadaceae</taxon>
        <taxon>Caldovatus</taxon>
    </lineage>
</organism>
<evidence type="ECO:0000256" key="1">
    <source>
        <dbReference type="ARBA" id="ARBA00004141"/>
    </source>
</evidence>
<name>A0ABS7F3Y3_9PROT</name>
<evidence type="ECO:0000256" key="6">
    <source>
        <dbReference type="SAM" id="Phobius"/>
    </source>
</evidence>
<evidence type="ECO:0000256" key="4">
    <source>
        <dbReference type="ARBA" id="ARBA00023136"/>
    </source>
</evidence>
<reference evidence="7 8" key="1">
    <citation type="submission" date="2021-08" db="EMBL/GenBank/DDBJ databases">
        <title>Caldovatus sediminis gen. nov., sp. nov., a moderately thermophilic bacterium isolated from a hot spring.</title>
        <authorList>
            <person name="Hu C.-J."/>
            <person name="Li W.-J."/>
            <person name="Xian W.-D."/>
        </authorList>
    </citation>
    <scope>NUCLEOTIDE SEQUENCE [LARGE SCALE GENOMIC DNA]</scope>
    <source>
        <strain evidence="7 8">SYSU G05006</strain>
    </source>
</reference>
<dbReference type="Proteomes" id="UP001519924">
    <property type="component" value="Unassembled WGS sequence"/>
</dbReference>
<feature type="transmembrane region" description="Helical" evidence="6">
    <location>
        <begin position="31"/>
        <end position="53"/>
    </location>
</feature>
<feature type="transmembrane region" description="Helical" evidence="6">
    <location>
        <begin position="6"/>
        <end position="24"/>
    </location>
</feature>
<keyword evidence="4 6" id="KW-0472">Membrane</keyword>
<feature type="transmembrane region" description="Helical" evidence="6">
    <location>
        <begin position="234"/>
        <end position="258"/>
    </location>
</feature>
<keyword evidence="3 6" id="KW-1133">Transmembrane helix</keyword>
<comment type="caution">
    <text evidence="7">The sequence shown here is derived from an EMBL/GenBank/DDBJ whole genome shotgun (WGS) entry which is preliminary data.</text>
</comment>
<proteinExistence type="predicted"/>
<dbReference type="PANTHER" id="PTHR10283:SF82">
    <property type="entry name" value="SOLUTE CARRIER FAMILY 13 MEMBER 2"/>
    <property type="match status" value="1"/>
</dbReference>
<keyword evidence="2 6" id="KW-0812">Transmembrane</keyword>
<evidence type="ECO:0000313" key="8">
    <source>
        <dbReference type="Proteomes" id="UP001519924"/>
    </source>
</evidence>
<feature type="transmembrane region" description="Helical" evidence="6">
    <location>
        <begin position="73"/>
        <end position="96"/>
    </location>
</feature>
<feature type="transmembrane region" description="Helical" evidence="6">
    <location>
        <begin position="311"/>
        <end position="336"/>
    </location>
</feature>
<keyword evidence="8" id="KW-1185">Reference proteome</keyword>
<feature type="transmembrane region" description="Helical" evidence="6">
    <location>
        <begin position="153"/>
        <end position="171"/>
    </location>
</feature>
<comment type="subcellular location">
    <subcellularLocation>
        <location evidence="1">Membrane</location>
        <topology evidence="1">Multi-pass membrane protein</topology>
    </subcellularLocation>
</comment>
<evidence type="ECO:0000256" key="2">
    <source>
        <dbReference type="ARBA" id="ARBA00022692"/>
    </source>
</evidence>
<sequence>MPSATARVSAVVPIVPGIIAAFGIPRASRRAALLMVGSAQVCSVMNIGVLTAAAPNATFPGLVGRTLGATVTWTEWLVAAAPFWLLMTPLLFLILWRFHRPEVERLEGGRALVRRELAALGPMSGREWRTLAAGLVLLLLWGSEGRLHPLDTASTTILAVAVPLLPGLGVISRKEAQAAVPWGTLVLFAVGIALGAVLVQTRGAAWLAARIVEAFGLAHARPFETVAVMAAFPIVVHLGFASATALAAAFIPIVIAVLQQVALAGVPANVLGVAMILQLAASFGFMLVVNAPQNMVAYGTGAFRGRDFTRSGAVVTAAGYLLLLAAACGTGSATCARRRRAERGRRGAGRHGSSASRRSTSARHGASGGASASRARQAARALSTRPARASASPARKRSRGSRGASASARASQRRAASVSPRSSSTSARSPASPGSKRAASARVHASAAAAGRPRVRSALPSST</sequence>
<evidence type="ECO:0000256" key="3">
    <source>
        <dbReference type="ARBA" id="ARBA00022989"/>
    </source>
</evidence>
<feature type="compositionally biased region" description="Low complexity" evidence="5">
    <location>
        <begin position="401"/>
        <end position="463"/>
    </location>
</feature>
<protein>
    <submittedName>
        <fullName evidence="7">Anion permease</fullName>
    </submittedName>
</protein>
<feature type="transmembrane region" description="Helical" evidence="6">
    <location>
        <begin position="117"/>
        <end position="141"/>
    </location>
</feature>
<feature type="compositionally biased region" description="Low complexity" evidence="5">
    <location>
        <begin position="351"/>
        <end position="393"/>
    </location>
</feature>
<feature type="region of interest" description="Disordered" evidence="5">
    <location>
        <begin position="335"/>
        <end position="463"/>
    </location>
</feature>
<dbReference type="EMBL" id="JAHZUY010000036">
    <property type="protein sequence ID" value="MBW8270320.1"/>
    <property type="molecule type" value="Genomic_DNA"/>
</dbReference>
<gene>
    <name evidence="7" type="ORF">K1J50_12590</name>
</gene>
<evidence type="ECO:0000256" key="5">
    <source>
        <dbReference type="SAM" id="MobiDB-lite"/>
    </source>
</evidence>
<evidence type="ECO:0000313" key="7">
    <source>
        <dbReference type="EMBL" id="MBW8270320.1"/>
    </source>
</evidence>